<sequence length="78" mass="8985">MRRGAPRRMGDFFGGPQKPFYKSIGHTYVLAENKLASGIIGQQLSCLLRVGYVSQENRFTFFREETREKSSVNKKLKK</sequence>
<proteinExistence type="predicted"/>
<name>A0A6V8NTL9_9ACTN</name>
<accession>A0A6V8NTL9</accession>
<protein>
    <submittedName>
        <fullName evidence="1">Uncharacterized protein</fullName>
    </submittedName>
</protein>
<comment type="caution">
    <text evidence="1">The sequence shown here is derived from an EMBL/GenBank/DDBJ whole genome shotgun (WGS) entry which is preliminary data.</text>
</comment>
<reference evidence="1 2" key="1">
    <citation type="journal article" date="2020" name="Front. Microbiol.">
        <title>Single-cell genomics of novel Actinobacteria with the Wood-Ljungdahl pathway discovered in a serpentinizing system.</title>
        <authorList>
            <person name="Merino N."/>
            <person name="Kawai M."/>
            <person name="Boyd E.S."/>
            <person name="Colman D.R."/>
            <person name="McGlynn S.E."/>
            <person name="Nealson K.H."/>
            <person name="Kurokawa K."/>
            <person name="Hongoh Y."/>
        </authorList>
    </citation>
    <scope>NUCLEOTIDE SEQUENCE [LARGE SCALE GENOMIC DNA]</scope>
    <source>
        <strain evidence="1 2">S09_30</strain>
    </source>
</reference>
<evidence type="ECO:0000313" key="1">
    <source>
        <dbReference type="EMBL" id="GFP22591.1"/>
    </source>
</evidence>
<evidence type="ECO:0000313" key="2">
    <source>
        <dbReference type="Proteomes" id="UP000585609"/>
    </source>
</evidence>
<dbReference type="Proteomes" id="UP000585609">
    <property type="component" value="Unassembled WGS sequence"/>
</dbReference>
<dbReference type="AlphaFoldDB" id="A0A6V8NTL9"/>
<dbReference type="EMBL" id="BLRW01000003">
    <property type="protein sequence ID" value="GFP22591.1"/>
    <property type="molecule type" value="Genomic_DNA"/>
</dbReference>
<organism evidence="1 2">
    <name type="scientific">Candidatus Hakubella thermalkaliphila</name>
    <dbReference type="NCBI Taxonomy" id="2754717"/>
    <lineage>
        <taxon>Bacteria</taxon>
        <taxon>Bacillati</taxon>
        <taxon>Actinomycetota</taxon>
        <taxon>Actinomycetota incertae sedis</taxon>
        <taxon>Candidatus Hakubellales</taxon>
        <taxon>Candidatus Hakubellaceae</taxon>
        <taxon>Candidatus Hakubella</taxon>
    </lineage>
</organism>
<gene>
    <name evidence="1" type="ORF">HKBW3S09_00059</name>
</gene>